<evidence type="ECO:0000256" key="2">
    <source>
        <dbReference type="ARBA" id="ARBA00022692"/>
    </source>
</evidence>
<evidence type="ECO:0000313" key="7">
    <source>
        <dbReference type="Proteomes" id="UP000053201"/>
    </source>
</evidence>
<dbReference type="AlphaFoldDB" id="A0A0L0HLV6"/>
<keyword evidence="2 5" id="KW-0812">Transmembrane</keyword>
<feature type="transmembrane region" description="Helical" evidence="5">
    <location>
        <begin position="168"/>
        <end position="187"/>
    </location>
</feature>
<evidence type="ECO:0000256" key="3">
    <source>
        <dbReference type="ARBA" id="ARBA00022989"/>
    </source>
</evidence>
<evidence type="ECO:0000256" key="5">
    <source>
        <dbReference type="RuleBase" id="RU004379"/>
    </source>
</evidence>
<comment type="similarity">
    <text evidence="5">Belongs to the BI1 family.</text>
</comment>
<feature type="transmembrane region" description="Helical" evidence="5">
    <location>
        <begin position="223"/>
        <end position="243"/>
    </location>
</feature>
<dbReference type="GeneID" id="27686145"/>
<keyword evidence="3 5" id="KW-1133">Transmembrane helix</keyword>
<name>A0A0L0HLV6_SPIPD</name>
<evidence type="ECO:0000313" key="6">
    <source>
        <dbReference type="EMBL" id="KND02067.1"/>
    </source>
</evidence>
<dbReference type="PANTHER" id="PTHR23291">
    <property type="entry name" value="BAX INHIBITOR-RELATED"/>
    <property type="match status" value="1"/>
</dbReference>
<dbReference type="EMBL" id="KQ257453">
    <property type="protein sequence ID" value="KND02067.1"/>
    <property type="molecule type" value="Genomic_DNA"/>
</dbReference>
<comment type="subcellular location">
    <subcellularLocation>
        <location evidence="1">Membrane</location>
        <topology evidence="1">Multi-pass membrane protein</topology>
    </subcellularLocation>
</comment>
<dbReference type="OrthoDB" id="7933078at2759"/>
<dbReference type="InterPro" id="IPR006214">
    <property type="entry name" value="Bax_inhibitor_1-related"/>
</dbReference>
<evidence type="ECO:0000256" key="4">
    <source>
        <dbReference type="ARBA" id="ARBA00023136"/>
    </source>
</evidence>
<dbReference type="PANTHER" id="PTHR23291:SF50">
    <property type="entry name" value="PROTEIN LIFEGUARD 4"/>
    <property type="match status" value="1"/>
</dbReference>
<dbReference type="CDD" id="cd10429">
    <property type="entry name" value="GAAP_like"/>
    <property type="match status" value="1"/>
</dbReference>
<keyword evidence="7" id="KW-1185">Reference proteome</keyword>
<dbReference type="eggNOG" id="KOG2322">
    <property type="taxonomic scope" value="Eukaryota"/>
</dbReference>
<evidence type="ECO:0000256" key="1">
    <source>
        <dbReference type="ARBA" id="ARBA00004141"/>
    </source>
</evidence>
<dbReference type="InParanoid" id="A0A0L0HLV6"/>
<organism evidence="6 7">
    <name type="scientific">Spizellomyces punctatus (strain DAOM BR117)</name>
    <dbReference type="NCBI Taxonomy" id="645134"/>
    <lineage>
        <taxon>Eukaryota</taxon>
        <taxon>Fungi</taxon>
        <taxon>Fungi incertae sedis</taxon>
        <taxon>Chytridiomycota</taxon>
        <taxon>Chytridiomycota incertae sedis</taxon>
        <taxon>Chytridiomycetes</taxon>
        <taxon>Spizellomycetales</taxon>
        <taxon>Spizellomycetaceae</taxon>
        <taxon>Spizellomyces</taxon>
    </lineage>
</organism>
<feature type="transmembrane region" description="Helical" evidence="5">
    <location>
        <begin position="140"/>
        <end position="162"/>
    </location>
</feature>
<dbReference type="FunCoup" id="A0A0L0HLV6">
    <property type="interactions" value="119"/>
</dbReference>
<dbReference type="RefSeq" id="XP_016610106.1">
    <property type="nucleotide sequence ID" value="XM_016750851.1"/>
</dbReference>
<feature type="transmembrane region" description="Helical" evidence="5">
    <location>
        <begin position="114"/>
        <end position="133"/>
    </location>
</feature>
<accession>A0A0L0HLV6</accession>
<dbReference type="OMA" id="FGVMSLY"/>
<keyword evidence="4 5" id="KW-0472">Membrane</keyword>
<protein>
    <submittedName>
        <fullName evidence="6">Uncharacterized protein</fullName>
    </submittedName>
</protein>
<proteinExistence type="inferred from homology"/>
<dbReference type="GO" id="GO:0016020">
    <property type="term" value="C:membrane"/>
    <property type="evidence" value="ECO:0007669"/>
    <property type="project" value="UniProtKB-SubCell"/>
</dbReference>
<dbReference type="Proteomes" id="UP000053201">
    <property type="component" value="Unassembled WGS sequence"/>
</dbReference>
<feature type="transmembrane region" description="Helical" evidence="5">
    <location>
        <begin position="82"/>
        <end position="102"/>
    </location>
</feature>
<dbReference type="Pfam" id="PF01027">
    <property type="entry name" value="Bax1-I"/>
    <property type="match status" value="1"/>
</dbReference>
<gene>
    <name evidence="6" type="ORF">SPPG_02570</name>
</gene>
<sequence length="281" mass="31053">MSSPKRPPIIEPPTEDPDFIGYAQAAGARGYGAIPGSPSSAPPIFVAPPAYLNDNDLPDDFKYGVSVANADLAIRLAFVRKVYTILACQLGLTGAVSALFMTNETVKQWVQTNIWAMYLSWLATFGVLFALIVKRRSHPVNLWLLGLFTLLEAYSIGTVVSFFDSVTVLQAVVLTFALFVGLTLFTLQSKYDFSSWGPFLFGTLWVIIIGTFIQIFLPYNSTFNLIIAVATAVLFCAFIVYDTQEIFTKLSPEEYIAAAVELYLDLINLFLAILRILDARD</sequence>
<dbReference type="VEuPathDB" id="FungiDB:SPPG_02570"/>
<feature type="transmembrane region" description="Helical" evidence="5">
    <location>
        <begin position="199"/>
        <end position="217"/>
    </location>
</feature>
<reference evidence="6 7" key="1">
    <citation type="submission" date="2009-08" db="EMBL/GenBank/DDBJ databases">
        <title>The Genome Sequence of Spizellomyces punctatus strain DAOM BR117.</title>
        <authorList>
            <consortium name="The Broad Institute Genome Sequencing Platform"/>
            <person name="Russ C."/>
            <person name="Cuomo C."/>
            <person name="Shea T."/>
            <person name="Young S.K."/>
            <person name="Zeng Q."/>
            <person name="Koehrsen M."/>
            <person name="Haas B."/>
            <person name="Borodovsky M."/>
            <person name="Guigo R."/>
            <person name="Alvarado L."/>
            <person name="Berlin A."/>
            <person name="Bochicchio J."/>
            <person name="Borenstein D."/>
            <person name="Chapman S."/>
            <person name="Chen Z."/>
            <person name="Engels R."/>
            <person name="Freedman E."/>
            <person name="Gellesch M."/>
            <person name="Goldberg J."/>
            <person name="Griggs A."/>
            <person name="Gujja S."/>
            <person name="Heiman D."/>
            <person name="Hepburn T."/>
            <person name="Howarth C."/>
            <person name="Jen D."/>
            <person name="Larson L."/>
            <person name="Lewis B."/>
            <person name="Mehta T."/>
            <person name="Park D."/>
            <person name="Pearson M."/>
            <person name="Roberts A."/>
            <person name="Saif S."/>
            <person name="Shenoy N."/>
            <person name="Sisk P."/>
            <person name="Stolte C."/>
            <person name="Sykes S."/>
            <person name="Thomson T."/>
            <person name="Walk T."/>
            <person name="White J."/>
            <person name="Yandava C."/>
            <person name="Burger G."/>
            <person name="Gray M.W."/>
            <person name="Holland P.W.H."/>
            <person name="King N."/>
            <person name="Lang F.B.F."/>
            <person name="Roger A.J."/>
            <person name="Ruiz-Trillo I."/>
            <person name="Lander E."/>
            <person name="Nusbaum C."/>
        </authorList>
    </citation>
    <scope>NUCLEOTIDE SEQUENCE [LARGE SCALE GENOMIC DNA]</scope>
    <source>
        <strain evidence="6 7">DAOM BR117</strain>
    </source>
</reference>